<dbReference type="PROSITE" id="PS00618">
    <property type="entry name" value="RECF_2"/>
    <property type="match status" value="1"/>
</dbReference>
<keyword evidence="9 10" id="KW-0742">SOS response</keyword>
<organism evidence="12 13">
    <name type="scientific">Reichenbachiella carrageenanivorans</name>
    <dbReference type="NCBI Taxonomy" id="2979869"/>
    <lineage>
        <taxon>Bacteria</taxon>
        <taxon>Pseudomonadati</taxon>
        <taxon>Bacteroidota</taxon>
        <taxon>Cytophagia</taxon>
        <taxon>Cytophagales</taxon>
        <taxon>Reichenbachiellaceae</taxon>
        <taxon>Reichenbachiella</taxon>
    </lineage>
</organism>
<evidence type="ECO:0000256" key="5">
    <source>
        <dbReference type="ARBA" id="ARBA00022705"/>
    </source>
</evidence>
<dbReference type="Pfam" id="PF02463">
    <property type="entry name" value="SMC_N"/>
    <property type="match status" value="1"/>
</dbReference>
<dbReference type="Gene3D" id="3.40.50.300">
    <property type="entry name" value="P-loop containing nucleotide triphosphate hydrolases"/>
    <property type="match status" value="1"/>
</dbReference>
<sequence length="368" mass="42714">MFLQSLSLQYFKNYEKADVSFCNHFNCLVGMNGSGKTNILDAIHYLSTTKSAFHSLDAQSICHKGKYFVVNGVFEKLDKIHQIHCSLKKNSRKTFKVDEAEYDKLSEHVGKFPVVLIAPNDDELIRESNETRRKFFDSIISQYDLSYLQALIKYNHLLKQRNALLKKMNEAGKVDAIMLDTYNQPMIQLCVEIAKKRMAFIEEFLPHLQSNYDRISDKKERVSIIYQTKVLSTDFEQQYAKGTQKDLITQRTNLGIHRDEYLFEIDDYLIKKFGSQGQQKSLLISLKLAQFEFVKSHLGITPLLLLDDIFDKLDDARISQLMSIIGSDDFGQVFVTDAREERTRSLLEGKFEPMKIFRVEHNTIEELT</sequence>
<proteinExistence type="inferred from homology"/>
<dbReference type="Proteomes" id="UP001062165">
    <property type="component" value="Chromosome"/>
</dbReference>
<gene>
    <name evidence="9" type="primary">recF</name>
    <name evidence="12" type="ORF">N7E81_05235</name>
</gene>
<evidence type="ECO:0000313" key="12">
    <source>
        <dbReference type="EMBL" id="UXX80501.1"/>
    </source>
</evidence>
<dbReference type="InterPro" id="IPR003395">
    <property type="entry name" value="RecF/RecN/SMC_N"/>
</dbReference>
<dbReference type="InterPro" id="IPR018078">
    <property type="entry name" value="DNA-binding_RecF_CS"/>
</dbReference>
<comment type="subcellular location">
    <subcellularLocation>
        <location evidence="1 9 10">Cytoplasm</location>
    </subcellularLocation>
</comment>
<dbReference type="NCBIfam" id="TIGR00611">
    <property type="entry name" value="recf"/>
    <property type="match status" value="1"/>
</dbReference>
<dbReference type="HAMAP" id="MF_00365">
    <property type="entry name" value="RecF"/>
    <property type="match status" value="1"/>
</dbReference>
<keyword evidence="7 9" id="KW-0067">ATP-binding</keyword>
<evidence type="ECO:0000256" key="3">
    <source>
        <dbReference type="ARBA" id="ARBA00020170"/>
    </source>
</evidence>
<name>A0ABY6D2W8_9BACT</name>
<evidence type="ECO:0000256" key="8">
    <source>
        <dbReference type="ARBA" id="ARBA00023125"/>
    </source>
</evidence>
<dbReference type="InterPro" id="IPR027417">
    <property type="entry name" value="P-loop_NTPase"/>
</dbReference>
<comment type="function">
    <text evidence="9 10">The RecF protein is involved in DNA metabolism; it is required for DNA replication and normal SOS inducibility. RecF binds preferentially to single-stranded, linear DNA. It also seems to bind ATP.</text>
</comment>
<keyword evidence="6 9" id="KW-0547">Nucleotide-binding</keyword>
<dbReference type="PANTHER" id="PTHR32182:SF0">
    <property type="entry name" value="DNA REPLICATION AND REPAIR PROTEIN RECF"/>
    <property type="match status" value="1"/>
</dbReference>
<evidence type="ECO:0000256" key="1">
    <source>
        <dbReference type="ARBA" id="ARBA00004496"/>
    </source>
</evidence>
<keyword evidence="9 10" id="KW-0227">DNA damage</keyword>
<keyword evidence="8 9" id="KW-0238">DNA-binding</keyword>
<feature type="binding site" evidence="9">
    <location>
        <begin position="30"/>
        <end position="37"/>
    </location>
    <ligand>
        <name>ATP</name>
        <dbReference type="ChEBI" id="CHEBI:30616"/>
    </ligand>
</feature>
<evidence type="ECO:0000256" key="7">
    <source>
        <dbReference type="ARBA" id="ARBA00022840"/>
    </source>
</evidence>
<protein>
    <recommendedName>
        <fullName evidence="3 9">DNA replication and repair protein RecF</fullName>
    </recommendedName>
</protein>
<evidence type="ECO:0000256" key="6">
    <source>
        <dbReference type="ARBA" id="ARBA00022741"/>
    </source>
</evidence>
<dbReference type="EMBL" id="CP106735">
    <property type="protein sequence ID" value="UXX80501.1"/>
    <property type="molecule type" value="Genomic_DNA"/>
</dbReference>
<evidence type="ECO:0000256" key="2">
    <source>
        <dbReference type="ARBA" id="ARBA00008016"/>
    </source>
</evidence>
<evidence type="ECO:0000256" key="10">
    <source>
        <dbReference type="RuleBase" id="RU000578"/>
    </source>
</evidence>
<dbReference type="Gene3D" id="1.20.1050.90">
    <property type="entry name" value="RecF/RecN/SMC, N-terminal domain"/>
    <property type="match status" value="1"/>
</dbReference>
<keyword evidence="9 10" id="KW-0234">DNA repair</keyword>
<keyword evidence="13" id="KW-1185">Reference proteome</keyword>
<dbReference type="PANTHER" id="PTHR32182">
    <property type="entry name" value="DNA REPLICATION AND REPAIR PROTEIN RECF"/>
    <property type="match status" value="1"/>
</dbReference>
<dbReference type="InterPro" id="IPR042174">
    <property type="entry name" value="RecF_2"/>
</dbReference>
<dbReference type="InterPro" id="IPR001238">
    <property type="entry name" value="DNA-binding_RecF"/>
</dbReference>
<comment type="similarity">
    <text evidence="2 9 10">Belongs to the RecF family.</text>
</comment>
<dbReference type="SUPFAM" id="SSF52540">
    <property type="entry name" value="P-loop containing nucleoside triphosphate hydrolases"/>
    <property type="match status" value="1"/>
</dbReference>
<keyword evidence="4 9" id="KW-0963">Cytoplasm</keyword>
<dbReference type="RefSeq" id="WP_263052231.1">
    <property type="nucleotide sequence ID" value="NZ_CP106735.1"/>
</dbReference>
<feature type="domain" description="RecF/RecN/SMC N-terminal" evidence="11">
    <location>
        <begin position="2"/>
        <end position="344"/>
    </location>
</feature>
<evidence type="ECO:0000313" key="13">
    <source>
        <dbReference type="Proteomes" id="UP001062165"/>
    </source>
</evidence>
<evidence type="ECO:0000259" key="11">
    <source>
        <dbReference type="Pfam" id="PF02463"/>
    </source>
</evidence>
<reference evidence="12" key="1">
    <citation type="submission" date="2022-10" db="EMBL/GenBank/DDBJ databases">
        <title>Comparative genomics and taxonomic characterization of three novel marine species of genus Reichenbachiella exhibiting antioxidant and polysaccharide degradation activities.</title>
        <authorList>
            <person name="Muhammad N."/>
            <person name="Lee Y.-J."/>
            <person name="Ko J."/>
            <person name="Kim S.-G."/>
        </authorList>
    </citation>
    <scope>NUCLEOTIDE SEQUENCE</scope>
    <source>
        <strain evidence="12">Wsw4-B4</strain>
    </source>
</reference>
<accession>A0ABY6D2W8</accession>
<evidence type="ECO:0000256" key="4">
    <source>
        <dbReference type="ARBA" id="ARBA00022490"/>
    </source>
</evidence>
<keyword evidence="5 9" id="KW-0235">DNA replication</keyword>
<evidence type="ECO:0000256" key="9">
    <source>
        <dbReference type="HAMAP-Rule" id="MF_00365"/>
    </source>
</evidence>